<gene>
    <name evidence="2" type="ORF">BBD42_07725</name>
</gene>
<dbReference type="GO" id="GO:0005886">
    <property type="term" value="C:plasma membrane"/>
    <property type="evidence" value="ECO:0007669"/>
    <property type="project" value="TreeGrafter"/>
</dbReference>
<dbReference type="CDD" id="cd06259">
    <property type="entry name" value="YdcF-like"/>
    <property type="match status" value="1"/>
</dbReference>
<dbReference type="AlphaFoldDB" id="A0A1B2DFA6"/>
<dbReference type="GO" id="GO:0043164">
    <property type="term" value="P:Gram-negative-bacterium-type cell wall biogenesis"/>
    <property type="evidence" value="ECO:0007669"/>
    <property type="project" value="TreeGrafter"/>
</dbReference>
<sequence>MNRQWSRRKRVTLWTLGMLLVMLALAVWRAGYFLAVAPNPAPSQAIIVLSGEEGRLAKGLEVFQQYGAEALIISSANDHYIQEELRLAVLPPSGVYLETQARSTKENAAYVRELMDQHGLSSAIVVTSDFHMRRARYLFEQTFEDGHIRLTYASYESPQFNAAKWWSSKTSLMITGNEYIKLGGNWLGIDGKEAKRLLKRLNKAVF</sequence>
<dbReference type="RefSeq" id="WP_099517702.1">
    <property type="nucleotide sequence ID" value="NZ_CP016808.1"/>
</dbReference>
<dbReference type="PANTHER" id="PTHR30336:SF4">
    <property type="entry name" value="ENVELOPE BIOGENESIS FACTOR ELYC"/>
    <property type="match status" value="1"/>
</dbReference>
<proteinExistence type="predicted"/>
<dbReference type="InterPro" id="IPR014729">
    <property type="entry name" value="Rossmann-like_a/b/a_fold"/>
</dbReference>
<dbReference type="GO" id="GO:0000270">
    <property type="term" value="P:peptidoglycan metabolic process"/>
    <property type="evidence" value="ECO:0007669"/>
    <property type="project" value="TreeGrafter"/>
</dbReference>
<dbReference type="EMBL" id="CP016808">
    <property type="protein sequence ID" value="ANY66359.1"/>
    <property type="molecule type" value="Genomic_DNA"/>
</dbReference>
<dbReference type="InterPro" id="IPR003848">
    <property type="entry name" value="DUF218"/>
</dbReference>
<dbReference type="Pfam" id="PF02698">
    <property type="entry name" value="DUF218"/>
    <property type="match status" value="1"/>
</dbReference>
<organism evidence="2">
    <name type="scientific">Paenibacillus sp. BIHB 4019</name>
    <dbReference type="NCBI Taxonomy" id="1870819"/>
    <lineage>
        <taxon>Bacteria</taxon>
        <taxon>Bacillati</taxon>
        <taxon>Bacillota</taxon>
        <taxon>Bacilli</taxon>
        <taxon>Bacillales</taxon>
        <taxon>Paenibacillaceae</taxon>
        <taxon>Paenibacillus</taxon>
    </lineage>
</organism>
<evidence type="ECO:0000259" key="1">
    <source>
        <dbReference type="Pfam" id="PF02698"/>
    </source>
</evidence>
<protein>
    <recommendedName>
        <fullName evidence="1">DUF218 domain-containing protein</fullName>
    </recommendedName>
</protein>
<feature type="domain" description="DUF218" evidence="1">
    <location>
        <begin position="44"/>
        <end position="152"/>
    </location>
</feature>
<dbReference type="InterPro" id="IPR051599">
    <property type="entry name" value="Cell_Envelope_Assoc"/>
</dbReference>
<name>A0A1B2DFA6_9BACL</name>
<reference evidence="2" key="1">
    <citation type="submission" date="2016-08" db="EMBL/GenBank/DDBJ databases">
        <title>Complete Genome Seqeunce of Paenibacillus sp. BIHB 4019 from tea rhizoplane.</title>
        <authorList>
            <person name="Thakur R."/>
            <person name="Swarnkar M.K."/>
            <person name="Gulati A."/>
        </authorList>
    </citation>
    <scope>NUCLEOTIDE SEQUENCE [LARGE SCALE GENOMIC DNA]</scope>
    <source>
        <strain evidence="2">BIHB4019</strain>
    </source>
</reference>
<dbReference type="PANTHER" id="PTHR30336">
    <property type="entry name" value="INNER MEMBRANE PROTEIN, PROBABLE PERMEASE"/>
    <property type="match status" value="1"/>
</dbReference>
<dbReference type="Gene3D" id="3.40.50.620">
    <property type="entry name" value="HUPs"/>
    <property type="match status" value="1"/>
</dbReference>
<evidence type="ECO:0000313" key="2">
    <source>
        <dbReference type="EMBL" id="ANY66359.1"/>
    </source>
</evidence>
<accession>A0A1B2DFA6</accession>